<dbReference type="GO" id="GO:0004497">
    <property type="term" value="F:monooxygenase activity"/>
    <property type="evidence" value="ECO:0007669"/>
    <property type="project" value="UniProtKB-KW"/>
</dbReference>
<organism evidence="10 11">
    <name type="scientific">Tulasnella calospora MUT 4182</name>
    <dbReference type="NCBI Taxonomy" id="1051891"/>
    <lineage>
        <taxon>Eukaryota</taxon>
        <taxon>Fungi</taxon>
        <taxon>Dikarya</taxon>
        <taxon>Basidiomycota</taxon>
        <taxon>Agaricomycotina</taxon>
        <taxon>Agaricomycetes</taxon>
        <taxon>Cantharellales</taxon>
        <taxon>Tulasnellaceae</taxon>
        <taxon>Tulasnella</taxon>
    </lineage>
</organism>
<dbReference type="InterPro" id="IPR036396">
    <property type="entry name" value="Cyt_P450_sf"/>
</dbReference>
<dbReference type="PROSITE" id="PS00086">
    <property type="entry name" value="CYTOCHROME_P450"/>
    <property type="match status" value="1"/>
</dbReference>
<proteinExistence type="inferred from homology"/>
<comment type="cofactor">
    <cofactor evidence="1 8">
        <name>heme</name>
        <dbReference type="ChEBI" id="CHEBI:30413"/>
    </cofactor>
</comment>
<evidence type="ECO:0000256" key="9">
    <source>
        <dbReference type="RuleBase" id="RU000461"/>
    </source>
</evidence>
<dbReference type="GO" id="GO:0020037">
    <property type="term" value="F:heme binding"/>
    <property type="evidence" value="ECO:0007669"/>
    <property type="project" value="InterPro"/>
</dbReference>
<name>A0A0C3QAC0_9AGAM</name>
<sequence length="413" mass="47262">MWKFHRNMTRPYFSRERITDFEIFKRHSDHAIDLIKRRCSSGEAIEFQDVAGRLTMDSATEFLFGRSVNSLSSPLPRPCAAAGHVTDTENAFVKAFNAALVAVGYRLYAGGHWRLFEFMGDKTRPHMKIIRGYLDPIVDEALRKKKQKVAEKADEEEKSTLLEHLVASTEDRTVIRDELLNILLAGRDTTAHLITAIFYFLATQDKSIFKRLRQGVLDVVGPTNPMPTFEQVKELRYLRAVINETLRLMPSVPANIRQANQSSVWVTEDGTRYYIPKGVNATWSTIGLHRRKDLWGPDALVFDPDRWLDERNKKYYLANPFIYLPFHGGPRTCLGQQFALNEASFFVIRLLQAFGDIQFSPESYPPGSLPPEDWKKSDKARKPFEKVHPKTHLTMYIKGGLWVQMHEGGSGGI</sequence>
<dbReference type="EMBL" id="KN823013">
    <property type="protein sequence ID" value="KIO27175.1"/>
    <property type="molecule type" value="Genomic_DNA"/>
</dbReference>
<evidence type="ECO:0000313" key="10">
    <source>
        <dbReference type="EMBL" id="KIO27175.1"/>
    </source>
</evidence>
<gene>
    <name evidence="10" type="ORF">M407DRAFT_233465</name>
</gene>
<evidence type="ECO:0000256" key="3">
    <source>
        <dbReference type="ARBA" id="ARBA00022617"/>
    </source>
</evidence>
<dbReference type="InterPro" id="IPR017972">
    <property type="entry name" value="Cyt_P450_CS"/>
</dbReference>
<dbReference type="GO" id="GO:0005506">
    <property type="term" value="F:iron ion binding"/>
    <property type="evidence" value="ECO:0007669"/>
    <property type="project" value="InterPro"/>
</dbReference>
<evidence type="ECO:0000256" key="7">
    <source>
        <dbReference type="ARBA" id="ARBA00023033"/>
    </source>
</evidence>
<dbReference type="OrthoDB" id="1470350at2759"/>
<dbReference type="Pfam" id="PF00067">
    <property type="entry name" value="p450"/>
    <property type="match status" value="1"/>
</dbReference>
<evidence type="ECO:0000256" key="5">
    <source>
        <dbReference type="ARBA" id="ARBA00023002"/>
    </source>
</evidence>
<dbReference type="InterPro" id="IPR047146">
    <property type="entry name" value="Cyt_P450_E_CYP52_fungi"/>
</dbReference>
<evidence type="ECO:0000256" key="6">
    <source>
        <dbReference type="ARBA" id="ARBA00023004"/>
    </source>
</evidence>
<dbReference type="SUPFAM" id="SSF48264">
    <property type="entry name" value="Cytochrome P450"/>
    <property type="match status" value="1"/>
</dbReference>
<keyword evidence="6 8" id="KW-0408">Iron</keyword>
<evidence type="ECO:0000256" key="4">
    <source>
        <dbReference type="ARBA" id="ARBA00022723"/>
    </source>
</evidence>
<dbReference type="HOGENOM" id="CLU_001570_27_0_1"/>
<dbReference type="STRING" id="1051891.A0A0C3QAC0"/>
<evidence type="ECO:0000256" key="8">
    <source>
        <dbReference type="PIRSR" id="PIRSR602401-1"/>
    </source>
</evidence>
<dbReference type="PRINTS" id="PR00385">
    <property type="entry name" value="P450"/>
</dbReference>
<keyword evidence="7 9" id="KW-0503">Monooxygenase</keyword>
<keyword evidence="5 9" id="KW-0560">Oxidoreductase</keyword>
<keyword evidence="11" id="KW-1185">Reference proteome</keyword>
<reference evidence="10 11" key="1">
    <citation type="submission" date="2014-04" db="EMBL/GenBank/DDBJ databases">
        <authorList>
            <consortium name="DOE Joint Genome Institute"/>
            <person name="Kuo A."/>
            <person name="Girlanda M."/>
            <person name="Perotto S."/>
            <person name="Kohler A."/>
            <person name="Nagy L.G."/>
            <person name="Floudas D."/>
            <person name="Copeland A."/>
            <person name="Barry K.W."/>
            <person name="Cichocki N."/>
            <person name="Veneault-Fourrey C."/>
            <person name="LaButti K."/>
            <person name="Lindquist E.A."/>
            <person name="Lipzen A."/>
            <person name="Lundell T."/>
            <person name="Morin E."/>
            <person name="Murat C."/>
            <person name="Sun H."/>
            <person name="Tunlid A."/>
            <person name="Henrissat B."/>
            <person name="Grigoriev I.V."/>
            <person name="Hibbett D.S."/>
            <person name="Martin F."/>
            <person name="Nordberg H.P."/>
            <person name="Cantor M.N."/>
            <person name="Hua S.X."/>
        </authorList>
    </citation>
    <scope>NUCLEOTIDE SEQUENCE [LARGE SCALE GENOMIC DNA]</scope>
    <source>
        <strain evidence="10 11">MUT 4182</strain>
    </source>
</reference>
<evidence type="ECO:0000313" key="11">
    <source>
        <dbReference type="Proteomes" id="UP000054248"/>
    </source>
</evidence>
<dbReference type="Proteomes" id="UP000054248">
    <property type="component" value="Unassembled WGS sequence"/>
</dbReference>
<dbReference type="Gene3D" id="1.10.630.10">
    <property type="entry name" value="Cytochrome P450"/>
    <property type="match status" value="1"/>
</dbReference>
<dbReference type="PANTHER" id="PTHR24287:SF1">
    <property type="entry name" value="P450, PUTATIVE (EUROFUNG)-RELATED"/>
    <property type="match status" value="1"/>
</dbReference>
<dbReference type="PANTHER" id="PTHR24287">
    <property type="entry name" value="P450, PUTATIVE (EUROFUNG)-RELATED"/>
    <property type="match status" value="1"/>
</dbReference>
<dbReference type="AlphaFoldDB" id="A0A0C3QAC0"/>
<comment type="similarity">
    <text evidence="2 9">Belongs to the cytochrome P450 family.</text>
</comment>
<keyword evidence="3 8" id="KW-0349">Heme</keyword>
<reference evidence="11" key="2">
    <citation type="submission" date="2015-01" db="EMBL/GenBank/DDBJ databases">
        <title>Evolutionary Origins and Diversification of the Mycorrhizal Mutualists.</title>
        <authorList>
            <consortium name="DOE Joint Genome Institute"/>
            <consortium name="Mycorrhizal Genomics Consortium"/>
            <person name="Kohler A."/>
            <person name="Kuo A."/>
            <person name="Nagy L.G."/>
            <person name="Floudas D."/>
            <person name="Copeland A."/>
            <person name="Barry K.W."/>
            <person name="Cichocki N."/>
            <person name="Veneault-Fourrey C."/>
            <person name="LaButti K."/>
            <person name="Lindquist E.A."/>
            <person name="Lipzen A."/>
            <person name="Lundell T."/>
            <person name="Morin E."/>
            <person name="Murat C."/>
            <person name="Riley R."/>
            <person name="Ohm R."/>
            <person name="Sun H."/>
            <person name="Tunlid A."/>
            <person name="Henrissat B."/>
            <person name="Grigoriev I.V."/>
            <person name="Hibbett D.S."/>
            <person name="Martin F."/>
        </authorList>
    </citation>
    <scope>NUCLEOTIDE SEQUENCE [LARGE SCALE GENOMIC DNA]</scope>
    <source>
        <strain evidence="11">MUT 4182</strain>
    </source>
</reference>
<evidence type="ECO:0000256" key="2">
    <source>
        <dbReference type="ARBA" id="ARBA00010617"/>
    </source>
</evidence>
<evidence type="ECO:0000256" key="1">
    <source>
        <dbReference type="ARBA" id="ARBA00001971"/>
    </source>
</evidence>
<keyword evidence="4 8" id="KW-0479">Metal-binding</keyword>
<accession>A0A0C3QAC0</accession>
<dbReference type="GO" id="GO:0016705">
    <property type="term" value="F:oxidoreductase activity, acting on paired donors, with incorporation or reduction of molecular oxygen"/>
    <property type="evidence" value="ECO:0007669"/>
    <property type="project" value="InterPro"/>
</dbReference>
<dbReference type="PRINTS" id="PR00463">
    <property type="entry name" value="EP450I"/>
</dbReference>
<feature type="binding site" description="axial binding residue" evidence="8">
    <location>
        <position position="333"/>
    </location>
    <ligand>
        <name>heme</name>
        <dbReference type="ChEBI" id="CHEBI:30413"/>
    </ligand>
    <ligandPart>
        <name>Fe</name>
        <dbReference type="ChEBI" id="CHEBI:18248"/>
    </ligandPart>
</feature>
<dbReference type="InterPro" id="IPR002401">
    <property type="entry name" value="Cyt_P450_E_grp-I"/>
</dbReference>
<protein>
    <submittedName>
        <fullName evidence="10">Uncharacterized protein</fullName>
    </submittedName>
</protein>
<dbReference type="InterPro" id="IPR001128">
    <property type="entry name" value="Cyt_P450"/>
</dbReference>